<proteinExistence type="predicted"/>
<name>A0A8H7RMC2_9FUNG</name>
<dbReference type="EMBL" id="JAEPRB010000653">
    <property type="protein sequence ID" value="KAG2213761.1"/>
    <property type="molecule type" value="Genomic_DNA"/>
</dbReference>
<accession>A0A8H7RMC2</accession>
<reference evidence="1 2" key="1">
    <citation type="submission" date="2020-12" db="EMBL/GenBank/DDBJ databases">
        <title>Metabolic potential, ecology and presence of endohyphal bacteria is reflected in genomic diversity of Mucoromycotina.</title>
        <authorList>
            <person name="Muszewska A."/>
            <person name="Okrasinska A."/>
            <person name="Steczkiewicz K."/>
            <person name="Drgas O."/>
            <person name="Orlowska M."/>
            <person name="Perlinska-Lenart U."/>
            <person name="Aleksandrzak-Piekarczyk T."/>
            <person name="Szatraj K."/>
            <person name="Zielenkiewicz U."/>
            <person name="Pilsyk S."/>
            <person name="Malc E."/>
            <person name="Mieczkowski P."/>
            <person name="Kruszewska J.S."/>
            <person name="Biernat P."/>
            <person name="Pawlowska J."/>
        </authorList>
    </citation>
    <scope>NUCLEOTIDE SEQUENCE [LARGE SCALE GENOMIC DNA]</scope>
    <source>
        <strain evidence="1 2">CBS 142.35</strain>
    </source>
</reference>
<keyword evidence="2" id="KW-1185">Reference proteome</keyword>
<evidence type="ECO:0000313" key="2">
    <source>
        <dbReference type="Proteomes" id="UP000646827"/>
    </source>
</evidence>
<evidence type="ECO:0000313" key="1">
    <source>
        <dbReference type="EMBL" id="KAG2213761.1"/>
    </source>
</evidence>
<dbReference type="OrthoDB" id="2299139at2759"/>
<sequence>MMSAVQTLNHIEKLQQLCSVFFEAFAKIDVLKIDADIERLLFDRLTFLNQINSEILRLGGEITADDGSNNNNNVDEIDDEQAAISIELELAEKATAELLVNRRQEIASRFN</sequence>
<comment type="caution">
    <text evidence="1">The sequence shown here is derived from an EMBL/GenBank/DDBJ whole genome shotgun (WGS) entry which is preliminary data.</text>
</comment>
<dbReference type="AlphaFoldDB" id="A0A8H7RMC2"/>
<organism evidence="1 2">
    <name type="scientific">Circinella minor</name>
    <dbReference type="NCBI Taxonomy" id="1195481"/>
    <lineage>
        <taxon>Eukaryota</taxon>
        <taxon>Fungi</taxon>
        <taxon>Fungi incertae sedis</taxon>
        <taxon>Mucoromycota</taxon>
        <taxon>Mucoromycotina</taxon>
        <taxon>Mucoromycetes</taxon>
        <taxon>Mucorales</taxon>
        <taxon>Lichtheimiaceae</taxon>
        <taxon>Circinella</taxon>
    </lineage>
</organism>
<gene>
    <name evidence="1" type="ORF">INT45_001416</name>
</gene>
<protein>
    <submittedName>
        <fullName evidence="1">Uncharacterized protein</fullName>
    </submittedName>
</protein>
<dbReference type="Proteomes" id="UP000646827">
    <property type="component" value="Unassembled WGS sequence"/>
</dbReference>